<evidence type="ECO:0000256" key="1">
    <source>
        <dbReference type="ARBA" id="ARBA00011079"/>
    </source>
</evidence>
<protein>
    <recommendedName>
        <fullName evidence="9">Serine carboxypeptidase S28 family protein</fullName>
    </recommendedName>
</protein>
<accession>A0A5D2BB10</accession>
<comment type="similarity">
    <text evidence="1">Belongs to the peptidase S28 family.</text>
</comment>
<dbReference type="InterPro" id="IPR029058">
    <property type="entry name" value="AB_hydrolase_fold"/>
</dbReference>
<dbReference type="PANTHER" id="PTHR11010">
    <property type="entry name" value="PROTEASE S28 PRO-X CARBOXYPEPTIDASE-RELATED"/>
    <property type="match status" value="1"/>
</dbReference>
<name>A0A5D2BB10_GOSDA</name>
<dbReference type="PANTHER" id="PTHR11010:SF96">
    <property type="entry name" value="LYSOSOMAL PRO-X CARBOXYPEPTIDASE-LIKE ISOFORM X1"/>
    <property type="match status" value="1"/>
</dbReference>
<evidence type="ECO:0000313" key="7">
    <source>
        <dbReference type="EMBL" id="TYG53475.1"/>
    </source>
</evidence>
<dbReference type="EMBL" id="CM017709">
    <property type="protein sequence ID" value="TYG53475.1"/>
    <property type="molecule type" value="Genomic_DNA"/>
</dbReference>
<evidence type="ECO:0000256" key="4">
    <source>
        <dbReference type="ARBA" id="ARBA00022801"/>
    </source>
</evidence>
<dbReference type="GO" id="GO:0070008">
    <property type="term" value="F:serine-type exopeptidase activity"/>
    <property type="evidence" value="ECO:0007669"/>
    <property type="project" value="InterPro"/>
</dbReference>
<evidence type="ECO:0000313" key="8">
    <source>
        <dbReference type="Proteomes" id="UP000323506"/>
    </source>
</evidence>
<gene>
    <name evidence="7" type="ORF">ES288_D09G112500v1</name>
</gene>
<dbReference type="Gene3D" id="1.20.120.980">
    <property type="entry name" value="Serine carboxypeptidase S28, SKS domain"/>
    <property type="match status" value="1"/>
</dbReference>
<keyword evidence="4" id="KW-0378">Hydrolase</keyword>
<organism evidence="7 8">
    <name type="scientific">Gossypium darwinii</name>
    <name type="common">Darwin's cotton</name>
    <name type="synonym">Gossypium barbadense var. darwinii</name>
    <dbReference type="NCBI Taxonomy" id="34276"/>
    <lineage>
        <taxon>Eukaryota</taxon>
        <taxon>Viridiplantae</taxon>
        <taxon>Streptophyta</taxon>
        <taxon>Embryophyta</taxon>
        <taxon>Tracheophyta</taxon>
        <taxon>Spermatophyta</taxon>
        <taxon>Magnoliopsida</taxon>
        <taxon>eudicotyledons</taxon>
        <taxon>Gunneridae</taxon>
        <taxon>Pentapetalae</taxon>
        <taxon>rosids</taxon>
        <taxon>malvids</taxon>
        <taxon>Malvales</taxon>
        <taxon>Malvaceae</taxon>
        <taxon>Malvoideae</taxon>
        <taxon>Gossypium</taxon>
    </lineage>
</organism>
<reference evidence="7 8" key="1">
    <citation type="submission" date="2019-06" db="EMBL/GenBank/DDBJ databases">
        <title>WGS assembly of Gossypium darwinii.</title>
        <authorList>
            <person name="Chen Z.J."/>
            <person name="Sreedasyam A."/>
            <person name="Ando A."/>
            <person name="Song Q."/>
            <person name="De L."/>
            <person name="Hulse-Kemp A."/>
            <person name="Ding M."/>
            <person name="Ye W."/>
            <person name="Kirkbride R."/>
            <person name="Jenkins J."/>
            <person name="Plott C."/>
            <person name="Lovell J."/>
            <person name="Lin Y.-M."/>
            <person name="Vaughn R."/>
            <person name="Liu B."/>
            <person name="Li W."/>
            <person name="Simpson S."/>
            <person name="Scheffler B."/>
            <person name="Saski C."/>
            <person name="Grover C."/>
            <person name="Hu G."/>
            <person name="Conover J."/>
            <person name="Carlson J."/>
            <person name="Shu S."/>
            <person name="Boston L."/>
            <person name="Williams M."/>
            <person name="Peterson D."/>
            <person name="Mcgee K."/>
            <person name="Jones D."/>
            <person name="Wendel J."/>
            <person name="Stelly D."/>
            <person name="Grimwood J."/>
            <person name="Schmutz J."/>
        </authorList>
    </citation>
    <scope>NUCLEOTIDE SEQUENCE [LARGE SCALE GENOMIC DNA]</scope>
    <source>
        <strain evidence="7">1808015.09</strain>
    </source>
</reference>
<keyword evidence="3" id="KW-0732">Signal</keyword>
<keyword evidence="6" id="KW-0472">Membrane</keyword>
<feature type="transmembrane region" description="Helical" evidence="6">
    <location>
        <begin position="85"/>
        <end position="104"/>
    </location>
</feature>
<keyword evidence="6" id="KW-1133">Transmembrane helix</keyword>
<keyword evidence="5" id="KW-0325">Glycoprotein</keyword>
<dbReference type="SUPFAM" id="SSF53474">
    <property type="entry name" value="alpha/beta-Hydrolases"/>
    <property type="match status" value="1"/>
</dbReference>
<dbReference type="Gene3D" id="3.40.50.1820">
    <property type="entry name" value="alpha/beta hydrolase"/>
    <property type="match status" value="1"/>
</dbReference>
<dbReference type="Proteomes" id="UP000323506">
    <property type="component" value="Chromosome D09"/>
</dbReference>
<evidence type="ECO:0008006" key="9">
    <source>
        <dbReference type="Google" id="ProtNLM"/>
    </source>
</evidence>
<dbReference type="Pfam" id="PF05577">
    <property type="entry name" value="Peptidase_S28"/>
    <property type="match status" value="1"/>
</dbReference>
<dbReference type="AlphaFoldDB" id="A0A5D2BB10"/>
<dbReference type="GO" id="GO:0006508">
    <property type="term" value="P:proteolysis"/>
    <property type="evidence" value="ECO:0007669"/>
    <property type="project" value="UniProtKB-KW"/>
</dbReference>
<sequence length="576" mass="64381">MLHIDKMDKALEQTNSYFYSFSCEHSFGRKIPSKSRTTIYMSNCCLDPGIAKTFVAKKTKPNKSYYSFVDKIRAMNYSPKFPVKWVKFMVMILSIASTGIAAGWTDIPRLSPTRGIIMEDPDLLSSAAVSDDLQTCYYPQTLDHFNYQPQSYGTFQQRYVMNFKYWGGANNSAPILAYLGAESPLNVSLTAIGFLNDSAVSFNALLVYIEHRYYGKSIPFGSREEAFKNASTLGYFNSAQAIADYAEIIMHIKSKLRAFYSPVIVVGGSYGGMLASWLRLKYPHVALGALASSAPILYFDKITPSGAYYSVVTKDFREASESCYQTIRNSWSVIDKIASQPNGLSTLSMIFNTCKPLTKSSELKIALKNMYALAAQYNSPPRYPVTVICRGIDGANETQDILSKIFAGVVAYGNLSCYINQQTNESETTEGWRWQTCSEMVIPIGIGNGTMFQPAPFNLTSFIQHCKTIFGVLPRPHWVTSYYGGHDIKLILQRFGSNIIFSNGLRDPYSGGGVLENISESILAVKTVNGSHCLDIHAQTASDPEWLVKQRQTEVKIIRGWIAQYYADLKDILFKQ</sequence>
<dbReference type="InterPro" id="IPR008758">
    <property type="entry name" value="Peptidase_S28"/>
</dbReference>
<keyword evidence="6" id="KW-0812">Transmembrane</keyword>
<dbReference type="InterPro" id="IPR042269">
    <property type="entry name" value="Ser_carbopepase_S28_SKS"/>
</dbReference>
<evidence type="ECO:0000256" key="3">
    <source>
        <dbReference type="ARBA" id="ARBA00022729"/>
    </source>
</evidence>
<proteinExistence type="inferred from homology"/>
<evidence type="ECO:0000256" key="6">
    <source>
        <dbReference type="SAM" id="Phobius"/>
    </source>
</evidence>
<evidence type="ECO:0000256" key="2">
    <source>
        <dbReference type="ARBA" id="ARBA00022670"/>
    </source>
</evidence>
<dbReference type="GO" id="GO:0008239">
    <property type="term" value="F:dipeptidyl-peptidase activity"/>
    <property type="evidence" value="ECO:0007669"/>
    <property type="project" value="TreeGrafter"/>
</dbReference>
<evidence type="ECO:0000256" key="5">
    <source>
        <dbReference type="ARBA" id="ARBA00023180"/>
    </source>
</evidence>
<dbReference type="FunFam" id="1.20.120.980:FF:000006">
    <property type="entry name" value="Serine carboxypeptidase S28 family protein"/>
    <property type="match status" value="1"/>
</dbReference>
<keyword evidence="8" id="KW-1185">Reference proteome</keyword>
<keyword evidence="2" id="KW-0645">Protease</keyword>